<reference evidence="1" key="2">
    <citation type="journal article" date="2015" name="Data Brief">
        <title>Shoot transcriptome of the giant reed, Arundo donax.</title>
        <authorList>
            <person name="Barrero R.A."/>
            <person name="Guerrero F.D."/>
            <person name="Moolhuijzen P."/>
            <person name="Goolsby J.A."/>
            <person name="Tidwell J."/>
            <person name="Bellgard S.E."/>
            <person name="Bellgard M.I."/>
        </authorList>
    </citation>
    <scope>NUCLEOTIDE SEQUENCE</scope>
    <source>
        <tissue evidence="1">Shoot tissue taken approximately 20 cm above the soil surface</tissue>
    </source>
</reference>
<protein>
    <submittedName>
        <fullName evidence="1">Uncharacterized protein</fullName>
    </submittedName>
</protein>
<accession>A0A0A9EBU3</accession>
<name>A0A0A9EBU3_ARUDO</name>
<organism evidence="1">
    <name type="scientific">Arundo donax</name>
    <name type="common">Giant reed</name>
    <name type="synonym">Donax arundinaceus</name>
    <dbReference type="NCBI Taxonomy" id="35708"/>
    <lineage>
        <taxon>Eukaryota</taxon>
        <taxon>Viridiplantae</taxon>
        <taxon>Streptophyta</taxon>
        <taxon>Embryophyta</taxon>
        <taxon>Tracheophyta</taxon>
        <taxon>Spermatophyta</taxon>
        <taxon>Magnoliopsida</taxon>
        <taxon>Liliopsida</taxon>
        <taxon>Poales</taxon>
        <taxon>Poaceae</taxon>
        <taxon>PACMAD clade</taxon>
        <taxon>Arundinoideae</taxon>
        <taxon>Arundineae</taxon>
        <taxon>Arundo</taxon>
    </lineage>
</organism>
<dbReference type="AlphaFoldDB" id="A0A0A9EBU3"/>
<dbReference type="EMBL" id="GBRH01199706">
    <property type="protein sequence ID" value="JAD98189.1"/>
    <property type="molecule type" value="Transcribed_RNA"/>
</dbReference>
<reference evidence="1" key="1">
    <citation type="submission" date="2014-09" db="EMBL/GenBank/DDBJ databases">
        <authorList>
            <person name="Magalhaes I.L.F."/>
            <person name="Oliveira U."/>
            <person name="Santos F.R."/>
            <person name="Vidigal T.H.D.A."/>
            <person name="Brescovit A.D."/>
            <person name="Santos A.J."/>
        </authorList>
    </citation>
    <scope>NUCLEOTIDE SEQUENCE</scope>
    <source>
        <tissue evidence="1">Shoot tissue taken approximately 20 cm above the soil surface</tissue>
    </source>
</reference>
<sequence length="34" mass="3771">MGAAEWMQARSPEQSLTARIVRWYSFLSATLVGG</sequence>
<proteinExistence type="predicted"/>
<evidence type="ECO:0000313" key="1">
    <source>
        <dbReference type="EMBL" id="JAD98189.1"/>
    </source>
</evidence>